<keyword evidence="1" id="KW-1133">Transmembrane helix</keyword>
<feature type="transmembrane region" description="Helical" evidence="1">
    <location>
        <begin position="109"/>
        <end position="129"/>
    </location>
</feature>
<proteinExistence type="predicted"/>
<feature type="transmembrane region" description="Helical" evidence="1">
    <location>
        <begin position="79"/>
        <end position="97"/>
    </location>
</feature>
<feature type="transmembrane region" description="Helical" evidence="1">
    <location>
        <begin position="136"/>
        <end position="156"/>
    </location>
</feature>
<accession>A0A3B1CGQ7</accession>
<feature type="transmembrane region" description="Helical" evidence="1">
    <location>
        <begin position="216"/>
        <end position="235"/>
    </location>
</feature>
<sequence length="742" mass="86251">MFEKFKYLKTFPAVMIIVILLISLFFQTLPLVSTLNFEFAASSAILLFISCGLLTIYFLRKYKNLGVLLPMVLTKYKLYLWLLFIPLIISIIFNLLFQQCPIRDGMIFYAVITIPAFYFGFVCGVFSFFINKKISYLLFIGSFLIFVIIPLFEFYFNPQIYFYNPIIGLFPGTIYDEEISISNTLLFYRFLNVIFFSILLYFTIKIGNKKNFKRYIFLASLVVSIIVWISVKPLLGFASTNNSIEKILKGETLSPNYKIVYPINVNIDKKRLFVLEHEYYYQTLKRKTDLTPSNLITSFIFENADQKGKLFGTKAANVAKPWQSQIYIDQYTLDNTLEHELTHIFAAEIGSTILKITPDFNFALLEGYAMAMENDYSGFDIDYLAYLANKSDYKINLENLFSKLNFFGSASSLSYIYAGSFIKYLVKEYGIKPVNEIYQDLDFQKHVGKDLKQLNIEYSSYLDSLNYPVNINRANYFFGYKPLIKKVCPREVAAGLKKAWQEYSGEKYISAKEKFHEVYSYSNSYSALAGIIYCNTRLGMEQESKEMLEKSLKDYEGTSSYFSALLQFGDQLILTNEIRKANSVYTVLANMKPTINYFNLAITRKALIIKNEKLASDYIRGSDFDKYSILKRLNNDELFEPSIPIMVKLSQRLNENSDLFEVYLDSKQNLDEAISSNTAFVLSKYFYQNYKFIKALHYAELSIEKCKEGFRISILKAHKDKIEWIIKNKDRILSETKFSVYN</sequence>
<evidence type="ECO:0000313" key="2">
    <source>
        <dbReference type="EMBL" id="VAX15967.1"/>
    </source>
</evidence>
<feature type="transmembrane region" description="Helical" evidence="1">
    <location>
        <begin position="186"/>
        <end position="204"/>
    </location>
</feature>
<protein>
    <submittedName>
        <fullName evidence="2">Uncharacterized protein</fullName>
    </submittedName>
</protein>
<dbReference type="EMBL" id="UOGD01000040">
    <property type="protein sequence ID" value="VAX15967.1"/>
    <property type="molecule type" value="Genomic_DNA"/>
</dbReference>
<gene>
    <name evidence="2" type="ORF">MNBD_IGNAVI01-881</name>
</gene>
<organism evidence="2">
    <name type="scientific">hydrothermal vent metagenome</name>
    <dbReference type="NCBI Taxonomy" id="652676"/>
    <lineage>
        <taxon>unclassified sequences</taxon>
        <taxon>metagenomes</taxon>
        <taxon>ecological metagenomes</taxon>
    </lineage>
</organism>
<keyword evidence="1" id="KW-0812">Transmembrane</keyword>
<dbReference type="AlphaFoldDB" id="A0A3B1CGQ7"/>
<reference evidence="2" key="1">
    <citation type="submission" date="2018-06" db="EMBL/GenBank/DDBJ databases">
        <authorList>
            <person name="Zhirakovskaya E."/>
        </authorList>
    </citation>
    <scope>NUCLEOTIDE SEQUENCE</scope>
</reference>
<feature type="transmembrane region" description="Helical" evidence="1">
    <location>
        <begin position="7"/>
        <end position="27"/>
    </location>
</feature>
<name>A0A3B1CGQ7_9ZZZZ</name>
<evidence type="ECO:0000256" key="1">
    <source>
        <dbReference type="SAM" id="Phobius"/>
    </source>
</evidence>
<feature type="transmembrane region" description="Helical" evidence="1">
    <location>
        <begin position="39"/>
        <end position="59"/>
    </location>
</feature>
<keyword evidence="1" id="KW-0472">Membrane</keyword>